<evidence type="ECO:0000256" key="14">
    <source>
        <dbReference type="ARBA" id="ARBA00022842"/>
    </source>
</evidence>
<dbReference type="GO" id="GO:0009522">
    <property type="term" value="C:photosystem I"/>
    <property type="evidence" value="ECO:0007669"/>
    <property type="project" value="UniProtKB-KW"/>
</dbReference>
<evidence type="ECO:0000256" key="26">
    <source>
        <dbReference type="ARBA" id="ARBA00048912"/>
    </source>
</evidence>
<dbReference type="GO" id="GO:0046872">
    <property type="term" value="F:metal ion binding"/>
    <property type="evidence" value="ECO:0007669"/>
    <property type="project" value="UniProtKB-KW"/>
</dbReference>
<dbReference type="HAMAP" id="MF_00537">
    <property type="entry name" value="Ribosomal_uS14_1"/>
    <property type="match status" value="1"/>
</dbReference>
<evidence type="ECO:0000256" key="13">
    <source>
        <dbReference type="ARBA" id="ARBA00022836"/>
    </source>
</evidence>
<organism evidence="37 40">
    <name type="scientific">Solanum bulbocastanum</name>
    <name type="common">Wild potato</name>
    <dbReference type="NCBI Taxonomy" id="147425"/>
    <lineage>
        <taxon>Eukaryota</taxon>
        <taxon>Viridiplantae</taxon>
        <taxon>Streptophyta</taxon>
        <taxon>Embryophyta</taxon>
        <taxon>Tracheophyta</taxon>
        <taxon>Spermatophyta</taxon>
        <taxon>Magnoliopsida</taxon>
        <taxon>eudicotyledons</taxon>
        <taxon>Gunneridae</taxon>
        <taxon>Pentapetalae</taxon>
        <taxon>asterids</taxon>
        <taxon>lamiids</taxon>
        <taxon>Solanales</taxon>
        <taxon>Solanaceae</taxon>
        <taxon>Solanoideae</taxon>
        <taxon>Solaneae</taxon>
        <taxon>Solanum</taxon>
    </lineage>
</organism>
<feature type="transmembrane region" description="Helical" evidence="28">
    <location>
        <begin position="126"/>
        <end position="147"/>
    </location>
</feature>
<evidence type="ECO:0000256" key="21">
    <source>
        <dbReference type="ARBA" id="ARBA00023014"/>
    </source>
</evidence>
<feature type="transmembrane region" description="Helical" evidence="28">
    <location>
        <begin position="467"/>
        <end position="486"/>
    </location>
</feature>
<dbReference type="Gene3D" id="1.20.1130.10">
    <property type="entry name" value="Photosystem I PsaA/PsaB"/>
    <property type="match status" value="3"/>
</dbReference>
<dbReference type="Pfam" id="PF00223">
    <property type="entry name" value="PsaA_PsaB"/>
    <property type="match status" value="3"/>
</dbReference>
<dbReference type="GO" id="GO:0015979">
    <property type="term" value="P:photosynthesis"/>
    <property type="evidence" value="ECO:0007669"/>
    <property type="project" value="UniProtKB-KW"/>
</dbReference>
<proteinExistence type="inferred from homology"/>
<keyword evidence="13" id="KW-0603">Photosystem I</keyword>
<dbReference type="SUPFAM" id="SSF81558">
    <property type="entry name" value="Photosystem I subunits PsaA/PsaB"/>
    <property type="match status" value="2"/>
</dbReference>
<keyword evidence="9" id="KW-0148">Chlorophyll</keyword>
<dbReference type="GO" id="GO:0016491">
    <property type="term" value="F:oxidoreductase activity"/>
    <property type="evidence" value="ECO:0007669"/>
    <property type="project" value="UniProtKB-KW"/>
</dbReference>
<dbReference type="EMBL" id="JBANQN010000051">
    <property type="protein sequence ID" value="KAK6772477.1"/>
    <property type="molecule type" value="Genomic_DNA"/>
</dbReference>
<feature type="transmembrane region" description="Helical" evidence="28">
    <location>
        <begin position="43"/>
        <end position="63"/>
    </location>
</feature>
<dbReference type="PRINTS" id="PR00257">
    <property type="entry name" value="PHOTSYSPSAAB"/>
</dbReference>
<evidence type="ECO:0000313" key="32">
    <source>
        <dbReference type="EMBL" id="KAK6771101.1"/>
    </source>
</evidence>
<dbReference type="PROSITE" id="PS00419">
    <property type="entry name" value="PHOTOSYSTEM_I_PSAAB"/>
    <property type="match status" value="2"/>
</dbReference>
<keyword evidence="21" id="KW-0411">Iron-sulfur</keyword>
<keyword evidence="22 28" id="KW-0472">Membrane</keyword>
<evidence type="ECO:0000256" key="11">
    <source>
        <dbReference type="ARBA" id="ARBA00022692"/>
    </source>
</evidence>
<dbReference type="PANTHER" id="PTHR30128">
    <property type="entry name" value="OUTER MEMBRANE PROTEIN, OMPA-RELATED"/>
    <property type="match status" value="1"/>
</dbReference>
<evidence type="ECO:0000256" key="3">
    <source>
        <dbReference type="ARBA" id="ARBA00009083"/>
    </source>
</evidence>
<dbReference type="GO" id="GO:1990904">
    <property type="term" value="C:ribonucleoprotein complex"/>
    <property type="evidence" value="ECO:0007669"/>
    <property type="project" value="UniProtKB-KW"/>
</dbReference>
<reference evidence="37 40" key="1">
    <citation type="submission" date="2024-02" db="EMBL/GenBank/DDBJ databases">
        <title>de novo genome assembly of Solanum bulbocastanum strain 11H21.</title>
        <authorList>
            <person name="Hosaka A.J."/>
        </authorList>
    </citation>
    <scope>NUCLEOTIDE SEQUENCE [LARGE SCALE GENOMIC DNA]</scope>
    <source>
        <tissue evidence="37">Young leaves</tissue>
    </source>
</reference>
<dbReference type="InterPro" id="IPR018271">
    <property type="entry name" value="Ribosomal_uS14_CS"/>
</dbReference>
<comment type="similarity">
    <text evidence="4">Belongs to the PsaA/PsaB family.</text>
</comment>
<keyword evidence="8" id="KW-0004">4Fe-4S</keyword>
<evidence type="ECO:0000256" key="28">
    <source>
        <dbReference type="SAM" id="Phobius"/>
    </source>
</evidence>
<evidence type="ECO:0000256" key="10">
    <source>
        <dbReference type="ARBA" id="ARBA00022531"/>
    </source>
</evidence>
<keyword evidence="10" id="KW-0602">Photosynthesis</keyword>
<feature type="transmembrane region" description="Helical" evidence="28">
    <location>
        <begin position="782"/>
        <end position="802"/>
    </location>
</feature>
<evidence type="ECO:0000256" key="9">
    <source>
        <dbReference type="ARBA" id="ARBA00022494"/>
    </source>
</evidence>
<evidence type="ECO:0000256" key="12">
    <source>
        <dbReference type="ARBA" id="ARBA00022723"/>
    </source>
</evidence>
<evidence type="ECO:0000256" key="4">
    <source>
        <dbReference type="ARBA" id="ARBA00010598"/>
    </source>
</evidence>
<dbReference type="PANTHER" id="PTHR30128:SF19">
    <property type="entry name" value="PHOTOSYSTEM I P700 CHLOROPHYLL A APOPROTEIN A1-RELATED"/>
    <property type="match status" value="1"/>
</dbReference>
<dbReference type="EC" id="1.97.1.12" evidence="6"/>
<comment type="catalytic activity">
    <reaction evidence="26">
        <text>reduced [plastocyanin] + hnu + oxidized [2Fe-2S]-[ferredoxin] = oxidized [plastocyanin] + reduced [2Fe-2S]-[ferredoxin]</text>
        <dbReference type="Rhea" id="RHEA:30407"/>
        <dbReference type="Rhea" id="RHEA-COMP:10000"/>
        <dbReference type="Rhea" id="RHEA-COMP:10001"/>
        <dbReference type="Rhea" id="RHEA-COMP:10039"/>
        <dbReference type="Rhea" id="RHEA-COMP:10040"/>
        <dbReference type="ChEBI" id="CHEBI:29036"/>
        <dbReference type="ChEBI" id="CHEBI:30212"/>
        <dbReference type="ChEBI" id="CHEBI:33737"/>
        <dbReference type="ChEBI" id="CHEBI:33738"/>
        <dbReference type="ChEBI" id="CHEBI:49552"/>
        <dbReference type="EC" id="1.97.1.12"/>
    </reaction>
</comment>
<comment type="function">
    <text evidence="1">PsaA and PsaB bind P700, the primary electron donor of photosystem I (PSI), as well as the electron acceptors A0, A1 and FX. PSI is a plastocyanin-ferredoxin oxidoreductase, converting photonic excitation into a charge separation, which transfers an electron from the donor P700 chlorophyll pair to the spectroscopically characterized acceptors A0, A1, FX, FA and FB in turn. Oxidized P700 is reduced on the lumenal side of the thylakoid membrane by plastocyanin.</text>
</comment>
<keyword evidence="20" id="KW-0408">Iron</keyword>
<keyword evidence="14" id="KW-0460">Magnesium</keyword>
<feature type="transmembrane region" description="Helical" evidence="28">
    <location>
        <begin position="514"/>
        <end position="533"/>
    </location>
</feature>
<keyword evidence="11 28" id="KW-0812">Transmembrane</keyword>
<evidence type="ECO:0000313" key="36">
    <source>
        <dbReference type="EMBL" id="KAK6771663.1"/>
    </source>
</evidence>
<evidence type="ECO:0000256" key="20">
    <source>
        <dbReference type="ARBA" id="ARBA00023004"/>
    </source>
</evidence>
<comment type="function">
    <text evidence="27">Binds 16S rRNA, required for the assembly of 30S particles.</text>
</comment>
<dbReference type="FunFam" id="1.10.287.1480:FF:000001">
    <property type="entry name" value="30S ribosomal protein S14"/>
    <property type="match status" value="1"/>
</dbReference>
<keyword evidence="19" id="KW-0560">Oxidoreductase</keyword>
<dbReference type="InterPro" id="IPR036408">
    <property type="entry name" value="PSI_PsaA/B_sf"/>
</dbReference>
<keyword evidence="16" id="KW-0249">Electron transport</keyword>
<feature type="transmembrane region" description="Helical" evidence="28">
    <location>
        <begin position="654"/>
        <end position="676"/>
    </location>
</feature>
<dbReference type="AlphaFoldDB" id="A0AAN8SM73"/>
<evidence type="ECO:0000256" key="25">
    <source>
        <dbReference type="ARBA" id="ARBA00035247"/>
    </source>
</evidence>
<sequence length="965" mass="108191">MYRTNWGIGHGLKDILEAHKGPFTGQGHKGLYEILTTSWHAQLSLNLAMLGSLTIVVAHHMYSMPPYPYLATDYGTQLSLFTHHMWIGGFLIVGAAAHAAIFMVRDYDPTTRYNDLLDRVLRHRDAIISHLNWACIFLGFHSFGLYIHNDTMSALGRPQDMFSDTAIQLQPVFAQWIQNTHALAPGATAPGATASTRTADFLVHHIHAFTIHVTVLILLKGVLFARSSRLIPDKANLGFRFPCDGPGRGGTCQVSAWDHVFLGLFWMYNSISVVIFHFSWKMQSDVWGSVSDQGVVTHITGGNFAQSSITINGWLRDFLWAQASQDPLHVRPIAHAIWDPHFGQPAVEAFTRGGALGPVNIAYSGQWNLYAQNPDSSSHLFGTAEGAGTAILTLLGGFHPQTQSLWLTDIAHHHLAIAFIFLVAGHMYRTNFGIGHSMKDLLDAHIPPGGRLGRGHKGLYDTINNSLHFQLGLALASLGVITSLVAQHMYSLPAYAFIAQDFTTQAALYTHHQYIAGFIMTGAFAHGAIFFIRDYNPEQNEDNVLARMLDHKEAIISHLSWASLFLGFHTLGLYVHNDVMLAFGTPEKQILIEPIFAQWIQSAHGKTSYGFDVLLSSTTGPAFNAGRSIWLPGWLNAVNENSNSLFLTIGPGDFLVHHAIALGLHTTTLILVKGALDARGSKLMPDKKDFGYSFPCDGPGRGGTCDISAWDAFYLAVFWMLNTIGWVTFYWHWKHITLWQGNVSQFNESSTYLMGWLRDYLWLNSSQLINGYNPFGMNSLSVWAWMFLFGHLVWATGFMFLISWRGYWQELIETLAWAHERTPLANLIRWRDKPVALSIVQARLVGLAHFSDSTCIMDTNRNSTIMARKSLIQREKKRQKLEQKYHSIRRSSKKEISKVPSLSDKWEIYGKLQSLPRNSAPTRLHRRCFLTGRPRANYRDFGLSGHILREMVHACLLPGATRSSW</sequence>
<dbReference type="InterPro" id="IPR020586">
    <property type="entry name" value="PSI_PsaA/B_CS"/>
</dbReference>
<dbReference type="InterPro" id="IPR001280">
    <property type="entry name" value="PSI_PsaA/B"/>
</dbReference>
<comment type="subcellular location">
    <subcellularLocation>
        <location evidence="2">Membrane</location>
        <topology evidence="2">Multi-pass membrane protein</topology>
    </subcellularLocation>
</comment>
<feature type="transmembrane region" description="Helical" evidence="28">
    <location>
        <begin position="712"/>
        <end position="733"/>
    </location>
</feature>
<evidence type="ECO:0000313" key="40">
    <source>
        <dbReference type="Proteomes" id="UP001371456"/>
    </source>
</evidence>
<evidence type="ECO:0000256" key="23">
    <source>
        <dbReference type="ARBA" id="ARBA00023274"/>
    </source>
</evidence>
<dbReference type="EMBL" id="JBANQN010000935">
    <property type="protein sequence ID" value="KAK6769083.1"/>
    <property type="molecule type" value="Genomic_DNA"/>
</dbReference>
<dbReference type="EMBL" id="JBANQN010000241">
    <property type="protein sequence ID" value="KAK6771448.1"/>
    <property type="molecule type" value="Genomic_DNA"/>
</dbReference>
<dbReference type="InterPro" id="IPR023036">
    <property type="entry name" value="Ribosomal_uS14_bac/plastid"/>
</dbReference>
<dbReference type="GO" id="GO:0006412">
    <property type="term" value="P:translation"/>
    <property type="evidence" value="ECO:0007669"/>
    <property type="project" value="InterPro"/>
</dbReference>
<keyword evidence="23" id="KW-0687">Ribonucleoprotein</keyword>
<name>A0AAN8SM73_SOLBU</name>
<dbReference type="EMBL" id="JBANQN010000192">
    <property type="protein sequence ID" value="KAK6771663.1"/>
    <property type="molecule type" value="Genomic_DNA"/>
</dbReference>
<feature type="transmembrane region" description="Helical" evidence="28">
    <location>
        <begin position="83"/>
        <end position="105"/>
    </location>
</feature>
<comment type="subunit">
    <text evidence="5">Part of the 30S ribosomal subunit.</text>
</comment>
<dbReference type="SUPFAM" id="SSF57716">
    <property type="entry name" value="Glucocorticoid receptor-like (DNA-binding domain)"/>
    <property type="match status" value="1"/>
</dbReference>
<dbReference type="EMBL" id="JBANQN010000071">
    <property type="protein sequence ID" value="KAK6772321.1"/>
    <property type="molecule type" value="Genomic_DNA"/>
</dbReference>
<dbReference type="EMBL" id="JBANQN010000586">
    <property type="protein sequence ID" value="KAK6770156.1"/>
    <property type="molecule type" value="Genomic_DNA"/>
</dbReference>
<keyword evidence="12" id="KW-0479">Metal-binding</keyword>
<evidence type="ECO:0000256" key="15">
    <source>
        <dbReference type="ARBA" id="ARBA00022980"/>
    </source>
</evidence>
<dbReference type="GO" id="GO:0009535">
    <property type="term" value="C:chloroplast thylakoid membrane"/>
    <property type="evidence" value="ECO:0007669"/>
    <property type="project" value="TreeGrafter"/>
</dbReference>
<evidence type="ECO:0000313" key="39">
    <source>
        <dbReference type="EMBL" id="KAK6772477.1"/>
    </source>
</evidence>
<dbReference type="EMBL" id="JBANQN010000327">
    <property type="protein sequence ID" value="KAK6771101.1"/>
    <property type="molecule type" value="Genomic_DNA"/>
</dbReference>
<dbReference type="GO" id="GO:0016168">
    <property type="term" value="F:chlorophyll binding"/>
    <property type="evidence" value="ECO:0007669"/>
    <property type="project" value="UniProtKB-KW"/>
</dbReference>
<evidence type="ECO:0000256" key="7">
    <source>
        <dbReference type="ARBA" id="ARBA00022448"/>
    </source>
</evidence>
<evidence type="ECO:0000256" key="8">
    <source>
        <dbReference type="ARBA" id="ARBA00022485"/>
    </source>
</evidence>
<dbReference type="InterPro" id="IPR006244">
    <property type="entry name" value="PSI_PsaB"/>
</dbReference>
<evidence type="ECO:0000313" key="34">
    <source>
        <dbReference type="EMBL" id="KAK6771448.1"/>
    </source>
</evidence>
<evidence type="ECO:0000256" key="1">
    <source>
        <dbReference type="ARBA" id="ARBA00003162"/>
    </source>
</evidence>
<dbReference type="GO" id="GO:0003735">
    <property type="term" value="F:structural constituent of ribosome"/>
    <property type="evidence" value="ECO:0007669"/>
    <property type="project" value="InterPro"/>
</dbReference>
<feature type="transmembrane region" description="Helical" evidence="28">
    <location>
        <begin position="554"/>
        <end position="575"/>
    </location>
</feature>
<dbReference type="NCBIfam" id="NF006477">
    <property type="entry name" value="PRK08881.1"/>
    <property type="match status" value="1"/>
</dbReference>
<evidence type="ECO:0000313" key="37">
    <source>
        <dbReference type="EMBL" id="KAK6772079.1"/>
    </source>
</evidence>
<keyword evidence="17 28" id="KW-1133">Transmembrane helix</keyword>
<dbReference type="EMBL" id="JBANQN010000114">
    <property type="protein sequence ID" value="KAK6772079.1"/>
    <property type="molecule type" value="Genomic_DNA"/>
</dbReference>
<evidence type="ECO:0000256" key="19">
    <source>
        <dbReference type="ARBA" id="ARBA00023002"/>
    </source>
</evidence>
<evidence type="ECO:0000256" key="16">
    <source>
        <dbReference type="ARBA" id="ARBA00022982"/>
    </source>
</evidence>
<comment type="similarity">
    <text evidence="3">Belongs to the universal ribosomal protein uS14 family.</text>
</comment>
<dbReference type="NCBIfam" id="TIGR01336">
    <property type="entry name" value="psaB"/>
    <property type="match status" value="1"/>
</dbReference>
<dbReference type="PROSITE" id="PS00527">
    <property type="entry name" value="RIBOSOMAL_S14"/>
    <property type="match status" value="1"/>
</dbReference>
<evidence type="ECO:0000256" key="6">
    <source>
        <dbReference type="ARBA" id="ARBA00013197"/>
    </source>
</evidence>
<dbReference type="Proteomes" id="UP001371456">
    <property type="component" value="Unassembled WGS sequence"/>
</dbReference>
<protein>
    <recommendedName>
        <fullName evidence="25">Small ribosomal subunit protein uS14c</fullName>
        <ecNumber evidence="6">1.97.1.12</ecNumber>
    </recommendedName>
</protein>
<evidence type="ECO:0000313" key="35">
    <source>
        <dbReference type="EMBL" id="KAK6771616.1"/>
    </source>
</evidence>
<comment type="caution">
    <text evidence="37">The sequence shown here is derived from an EMBL/GenBank/DDBJ whole genome shotgun (WGS) entry which is preliminary data.</text>
</comment>
<comment type="subunit">
    <text evidence="24">The PsaA/B heterodimer binds the P700 chlorophyll special pair and subsequent electron acceptors. PSI consists of a core antenna complex that captures photons, and an electron transfer chain that converts photonic excitation into a charge separation. The eukaryotic PSI reaction center is composed of at least 11 subunits.</text>
</comment>
<feature type="transmembrane region" description="Helical" evidence="28">
    <location>
        <begin position="410"/>
        <end position="428"/>
    </location>
</feature>
<evidence type="ECO:0000313" key="29">
    <source>
        <dbReference type="EMBL" id="KAK6769083.1"/>
    </source>
</evidence>
<feature type="transmembrane region" description="Helical" evidence="28">
    <location>
        <begin position="206"/>
        <end position="225"/>
    </location>
</feature>
<evidence type="ECO:0000256" key="17">
    <source>
        <dbReference type="ARBA" id="ARBA00022989"/>
    </source>
</evidence>
<dbReference type="EMBL" id="JBANQN010000201">
    <property type="protein sequence ID" value="KAK6771616.1"/>
    <property type="molecule type" value="Genomic_DNA"/>
</dbReference>
<keyword evidence="15" id="KW-0689">Ribosomal protein</keyword>
<feature type="transmembrane region" description="Helical" evidence="28">
    <location>
        <begin position="260"/>
        <end position="280"/>
    </location>
</feature>
<gene>
    <name evidence="39" type="ORF">RDI58_030279</name>
    <name evidence="38" type="ORF">RDI58_030433</name>
    <name evidence="37" type="ORF">RDI58_030670</name>
    <name evidence="36" type="ORF">RDI58_031091</name>
    <name evidence="35" type="ORF">RDI58_031134</name>
    <name evidence="34" type="ORF">RDI58_031306</name>
    <name evidence="33" type="ORF">RDI58_031310</name>
    <name evidence="32" type="ORF">RDI58_031656</name>
    <name evidence="31" type="ORF">RDI58_032601</name>
    <name evidence="30" type="ORF">RDI58_032923</name>
    <name evidence="29" type="ORF">RDI58_033676</name>
</gene>
<dbReference type="Pfam" id="PF00253">
    <property type="entry name" value="Ribosomal_S14"/>
    <property type="match status" value="1"/>
</dbReference>
<dbReference type="InterPro" id="IPR001209">
    <property type="entry name" value="Ribosomal_uS14"/>
</dbReference>
<keyword evidence="18" id="KW-0157">Chromophore</keyword>
<evidence type="ECO:0000313" key="38">
    <source>
        <dbReference type="EMBL" id="KAK6772321.1"/>
    </source>
</evidence>
<evidence type="ECO:0000256" key="27">
    <source>
        <dbReference type="ARBA" id="ARBA00054561"/>
    </source>
</evidence>
<dbReference type="GO" id="GO:0005840">
    <property type="term" value="C:ribosome"/>
    <property type="evidence" value="ECO:0007669"/>
    <property type="project" value="UniProtKB-KW"/>
</dbReference>
<evidence type="ECO:0000256" key="2">
    <source>
        <dbReference type="ARBA" id="ARBA00004141"/>
    </source>
</evidence>
<evidence type="ECO:0000256" key="5">
    <source>
        <dbReference type="ARBA" id="ARBA00011458"/>
    </source>
</evidence>
<dbReference type="EMBL" id="JBANQN010000243">
    <property type="protein sequence ID" value="KAK6771446.1"/>
    <property type="molecule type" value="Genomic_DNA"/>
</dbReference>
<dbReference type="GO" id="GO:0051539">
    <property type="term" value="F:4 iron, 4 sulfur cluster binding"/>
    <property type="evidence" value="ECO:0007669"/>
    <property type="project" value="UniProtKB-KW"/>
</dbReference>
<evidence type="ECO:0000313" key="33">
    <source>
        <dbReference type="EMBL" id="KAK6771446.1"/>
    </source>
</evidence>
<evidence type="ECO:0000313" key="31">
    <source>
        <dbReference type="EMBL" id="KAK6770156.1"/>
    </source>
</evidence>
<dbReference type="EMBL" id="JBANQN010000678">
    <property type="protein sequence ID" value="KAK6769833.1"/>
    <property type="molecule type" value="Genomic_DNA"/>
</dbReference>
<evidence type="ECO:0000256" key="24">
    <source>
        <dbReference type="ARBA" id="ARBA00026002"/>
    </source>
</evidence>
<evidence type="ECO:0000256" key="22">
    <source>
        <dbReference type="ARBA" id="ARBA00023136"/>
    </source>
</evidence>
<keyword evidence="7" id="KW-0813">Transport</keyword>
<keyword evidence="40" id="KW-1185">Reference proteome</keyword>
<accession>A0AAN8SM73</accession>
<evidence type="ECO:0000256" key="18">
    <source>
        <dbReference type="ARBA" id="ARBA00022991"/>
    </source>
</evidence>
<dbReference type="Gene3D" id="1.10.287.1480">
    <property type="match status" value="1"/>
</dbReference>
<evidence type="ECO:0000313" key="30">
    <source>
        <dbReference type="EMBL" id="KAK6769833.1"/>
    </source>
</evidence>